<dbReference type="AlphaFoldDB" id="A0AAU7DCX8"/>
<evidence type="ECO:0000256" key="2">
    <source>
        <dbReference type="SAM" id="Phobius"/>
    </source>
</evidence>
<sequence>MKLNLDVMLLGGLYFFSALFAIAFFFQRYRWRRRKRQGKSNWGFYPSSASLGNALQELSVMAQPQVKHVLEEKLNEDAEDDSEGGPENPVAHLHRQAAKIRRGEKLDRLTARRRL</sequence>
<evidence type="ECO:0000313" key="3">
    <source>
        <dbReference type="EMBL" id="XBH15165.1"/>
    </source>
</evidence>
<gene>
    <name evidence="3" type="ORF">P8936_08355</name>
</gene>
<proteinExistence type="predicted"/>
<keyword evidence="2" id="KW-1133">Transmembrane helix</keyword>
<evidence type="ECO:0000256" key="1">
    <source>
        <dbReference type="SAM" id="MobiDB-lite"/>
    </source>
</evidence>
<reference evidence="3" key="1">
    <citation type="submission" date="2023-03" db="EMBL/GenBank/DDBJ databases">
        <title>Edaphobacter sp.</title>
        <authorList>
            <person name="Huber K.J."/>
            <person name="Papendorf J."/>
            <person name="Pilke C."/>
            <person name="Bunk B."/>
            <person name="Sproeer C."/>
            <person name="Pester M."/>
        </authorList>
    </citation>
    <scope>NUCLEOTIDE SEQUENCE</scope>
    <source>
        <strain evidence="3">DSM 109920</strain>
    </source>
</reference>
<accession>A0AAU7DCX8</accession>
<feature type="region of interest" description="Disordered" evidence="1">
    <location>
        <begin position="72"/>
        <end position="115"/>
    </location>
</feature>
<keyword evidence="2" id="KW-0812">Transmembrane</keyword>
<dbReference type="RefSeq" id="WP_348270176.1">
    <property type="nucleotide sequence ID" value="NZ_CP121195.1"/>
</dbReference>
<name>A0AAU7DCX8_9BACT</name>
<keyword evidence="2" id="KW-0472">Membrane</keyword>
<dbReference type="EMBL" id="CP121195">
    <property type="protein sequence ID" value="XBH15165.1"/>
    <property type="molecule type" value="Genomic_DNA"/>
</dbReference>
<feature type="transmembrane region" description="Helical" evidence="2">
    <location>
        <begin position="6"/>
        <end position="26"/>
    </location>
</feature>
<feature type="compositionally biased region" description="Basic and acidic residues" evidence="1">
    <location>
        <begin position="101"/>
        <end position="115"/>
    </location>
</feature>
<organism evidence="3">
    <name type="scientific">Edaphobacter paludis</name>
    <dbReference type="NCBI Taxonomy" id="3035702"/>
    <lineage>
        <taxon>Bacteria</taxon>
        <taxon>Pseudomonadati</taxon>
        <taxon>Acidobacteriota</taxon>
        <taxon>Terriglobia</taxon>
        <taxon>Terriglobales</taxon>
        <taxon>Acidobacteriaceae</taxon>
        <taxon>Edaphobacter</taxon>
    </lineage>
</organism>
<protein>
    <submittedName>
        <fullName evidence="3">Uncharacterized protein</fullName>
    </submittedName>
</protein>